<dbReference type="GO" id="GO:0005886">
    <property type="term" value="C:plasma membrane"/>
    <property type="evidence" value="ECO:0007669"/>
    <property type="project" value="TreeGrafter"/>
</dbReference>
<dbReference type="InterPro" id="IPR032823">
    <property type="entry name" value="BCA_ABC_TP_C"/>
</dbReference>
<evidence type="ECO:0000256" key="2">
    <source>
        <dbReference type="ARBA" id="ARBA00022741"/>
    </source>
</evidence>
<organism evidence="5 6">
    <name type="scientific">Azomonas agilis</name>
    <dbReference type="NCBI Taxonomy" id="116849"/>
    <lineage>
        <taxon>Bacteria</taxon>
        <taxon>Pseudomonadati</taxon>
        <taxon>Pseudomonadota</taxon>
        <taxon>Gammaproteobacteria</taxon>
        <taxon>Pseudomonadales</taxon>
        <taxon>Pseudomonadaceae</taxon>
        <taxon>Azomonas</taxon>
    </lineage>
</organism>
<dbReference type="InterPro" id="IPR003439">
    <property type="entry name" value="ABC_transporter-like_ATP-bd"/>
</dbReference>
<evidence type="ECO:0000313" key="5">
    <source>
        <dbReference type="EMBL" id="TWH75859.1"/>
    </source>
</evidence>
<dbReference type="GO" id="GO:0005524">
    <property type="term" value="F:ATP binding"/>
    <property type="evidence" value="ECO:0007669"/>
    <property type="project" value="UniProtKB-KW"/>
</dbReference>
<feature type="domain" description="ABC transporter" evidence="4">
    <location>
        <begin position="10"/>
        <end position="258"/>
    </location>
</feature>
<dbReference type="OrthoDB" id="9780942at2"/>
<keyword evidence="6" id="KW-1185">Reference proteome</keyword>
<dbReference type="PANTHER" id="PTHR45772">
    <property type="entry name" value="CONSERVED COMPONENT OF ABC TRANSPORTER FOR NATURAL AMINO ACIDS-RELATED"/>
    <property type="match status" value="1"/>
</dbReference>
<proteinExistence type="predicted"/>
<name>A0A562IXX8_9GAMM</name>
<comment type="caution">
    <text evidence="5">The sequence shown here is derived from an EMBL/GenBank/DDBJ whole genome shotgun (WGS) entry which is preliminary data.</text>
</comment>
<reference evidence="5 6" key="1">
    <citation type="submission" date="2019-07" db="EMBL/GenBank/DDBJ databases">
        <title>Genomic Encyclopedia of Type Strains, Phase I: the one thousand microbial genomes (KMG-I) project.</title>
        <authorList>
            <person name="Kyrpides N."/>
        </authorList>
    </citation>
    <scope>NUCLEOTIDE SEQUENCE [LARGE SCALE GENOMIC DNA]</scope>
    <source>
        <strain evidence="5 6">DSM 375</strain>
    </source>
</reference>
<dbReference type="AlphaFoldDB" id="A0A562IXX8"/>
<dbReference type="EMBL" id="VLKG01000004">
    <property type="protein sequence ID" value="TWH75859.1"/>
    <property type="molecule type" value="Genomic_DNA"/>
</dbReference>
<dbReference type="Pfam" id="PF00005">
    <property type="entry name" value="ABC_tran"/>
    <property type="match status" value="1"/>
</dbReference>
<evidence type="ECO:0000256" key="1">
    <source>
        <dbReference type="ARBA" id="ARBA00022448"/>
    </source>
</evidence>
<dbReference type="SUPFAM" id="SSF52540">
    <property type="entry name" value="P-loop containing nucleoside triphosphate hydrolases"/>
    <property type="match status" value="1"/>
</dbReference>
<dbReference type="InterPro" id="IPR003593">
    <property type="entry name" value="AAA+_ATPase"/>
</dbReference>
<dbReference type="InterPro" id="IPR051120">
    <property type="entry name" value="ABC_AA/LPS_Transport"/>
</dbReference>
<evidence type="ECO:0000256" key="3">
    <source>
        <dbReference type="ARBA" id="ARBA00022840"/>
    </source>
</evidence>
<keyword evidence="3 5" id="KW-0067">ATP-binding</keyword>
<dbReference type="PANTHER" id="PTHR45772:SF1">
    <property type="entry name" value="ABC TRANSPORTER ATP-BINDING PROTEIN"/>
    <property type="match status" value="1"/>
</dbReference>
<evidence type="ECO:0000313" key="6">
    <source>
        <dbReference type="Proteomes" id="UP000319627"/>
    </source>
</evidence>
<dbReference type="CDD" id="cd03219">
    <property type="entry name" value="ABC_Mj1267_LivG_branched"/>
    <property type="match status" value="1"/>
</dbReference>
<dbReference type="GO" id="GO:0016887">
    <property type="term" value="F:ATP hydrolysis activity"/>
    <property type="evidence" value="ECO:0007669"/>
    <property type="project" value="InterPro"/>
</dbReference>
<keyword evidence="1" id="KW-0813">Transport</keyword>
<gene>
    <name evidence="5" type="ORF">LX59_01369</name>
</gene>
<keyword evidence="2" id="KW-0547">Nucleotide-binding</keyword>
<dbReference type="PROSITE" id="PS50893">
    <property type="entry name" value="ABC_TRANSPORTER_2"/>
    <property type="match status" value="1"/>
</dbReference>
<dbReference type="Gene3D" id="3.40.50.300">
    <property type="entry name" value="P-loop containing nucleotide triphosphate hydrolases"/>
    <property type="match status" value="1"/>
</dbReference>
<dbReference type="SMART" id="SM00382">
    <property type="entry name" value="AAA"/>
    <property type="match status" value="1"/>
</dbReference>
<dbReference type="InterPro" id="IPR027417">
    <property type="entry name" value="P-loop_NTPase"/>
</dbReference>
<dbReference type="FunFam" id="3.40.50.300:FF:000421">
    <property type="entry name" value="Branched-chain amino acid ABC transporter ATP-binding protein"/>
    <property type="match status" value="1"/>
</dbReference>
<accession>A0A562IXX8</accession>
<dbReference type="Proteomes" id="UP000319627">
    <property type="component" value="Unassembled WGS sequence"/>
</dbReference>
<protein>
    <submittedName>
        <fullName evidence="5">Amino acid/amide ABC transporter ATP-binding protein 1 (HAAT family)</fullName>
    </submittedName>
</protein>
<dbReference type="Pfam" id="PF12399">
    <property type="entry name" value="BCA_ABC_TP_C"/>
    <property type="match status" value="1"/>
</dbReference>
<evidence type="ECO:0000259" key="4">
    <source>
        <dbReference type="PROSITE" id="PS50893"/>
    </source>
</evidence>
<dbReference type="RefSeq" id="WP_144571091.1">
    <property type="nucleotide sequence ID" value="NZ_VLKG01000004.1"/>
</dbReference>
<sequence length="260" mass="28737">MPHTSAQPLLRLNHVSLAFKGVKAISDIGFSVAHGEICALIGPNGAGKSSLLNVINGVYSAQEGSIDFDGTTHRRLRPHQAAELGIARTFQNIALFKSLSLLDNVLTGRNLLRRCHWLTQALGLPQARAEEDAQREAAERVIEFLHLQPWRNSIVGRLPYGLQKRVELARALAAEPRLLLLDEPMAGMNAEEKREMSHFIAETNREWGTTLVLIEHDIGVVMGLSDHVVVLDYGRKIGDGTPDEVRRNPEVIAAYLGTRH</sequence>